<dbReference type="Proteomes" id="UP000235786">
    <property type="component" value="Unassembled WGS sequence"/>
</dbReference>
<dbReference type="NCBIfam" id="NF047352">
    <property type="entry name" value="P_loop_sacsin"/>
    <property type="match status" value="1"/>
</dbReference>
<accession>A0A2J6RGY1</accession>
<proteinExistence type="predicted"/>
<feature type="compositionally biased region" description="Polar residues" evidence="1">
    <location>
        <begin position="1216"/>
        <end position="1236"/>
    </location>
</feature>
<feature type="compositionally biased region" description="Low complexity" evidence="1">
    <location>
        <begin position="1362"/>
        <end position="1376"/>
    </location>
</feature>
<keyword evidence="3" id="KW-1185">Reference proteome</keyword>
<feature type="region of interest" description="Disordered" evidence="1">
    <location>
        <begin position="1177"/>
        <end position="1236"/>
    </location>
</feature>
<feature type="region of interest" description="Disordered" evidence="1">
    <location>
        <begin position="1288"/>
        <end position="1329"/>
    </location>
</feature>
<dbReference type="InterPro" id="IPR036890">
    <property type="entry name" value="HATPase_C_sf"/>
</dbReference>
<dbReference type="InterPro" id="IPR052957">
    <property type="entry name" value="Auxin_embryo_med"/>
</dbReference>
<reference evidence="2 3" key="1">
    <citation type="submission" date="2016-04" db="EMBL/GenBank/DDBJ databases">
        <title>A degradative enzymes factory behind the ericoid mycorrhizal symbiosis.</title>
        <authorList>
            <consortium name="DOE Joint Genome Institute"/>
            <person name="Martino E."/>
            <person name="Morin E."/>
            <person name="Grelet G."/>
            <person name="Kuo A."/>
            <person name="Kohler A."/>
            <person name="Daghino S."/>
            <person name="Barry K."/>
            <person name="Choi C."/>
            <person name="Cichocki N."/>
            <person name="Clum A."/>
            <person name="Copeland A."/>
            <person name="Hainaut M."/>
            <person name="Haridas S."/>
            <person name="Labutti K."/>
            <person name="Lindquist E."/>
            <person name="Lipzen A."/>
            <person name="Khouja H.-R."/>
            <person name="Murat C."/>
            <person name="Ohm R."/>
            <person name="Olson A."/>
            <person name="Spatafora J."/>
            <person name="Veneault-Fourrey C."/>
            <person name="Henrissat B."/>
            <person name="Grigoriev I."/>
            <person name="Martin F."/>
            <person name="Perotto S."/>
        </authorList>
    </citation>
    <scope>NUCLEOTIDE SEQUENCE [LARGE SCALE GENOMIC DNA]</scope>
    <source>
        <strain evidence="2 3">F</strain>
    </source>
</reference>
<name>A0A2J6RGY1_HYAVF</name>
<dbReference type="Gene3D" id="3.30.565.10">
    <property type="entry name" value="Histidine kinase-like ATPase, C-terminal domain"/>
    <property type="match status" value="1"/>
</dbReference>
<evidence type="ECO:0008006" key="4">
    <source>
        <dbReference type="Google" id="ProtNLM"/>
    </source>
</evidence>
<evidence type="ECO:0000313" key="3">
    <source>
        <dbReference type="Proteomes" id="UP000235786"/>
    </source>
</evidence>
<evidence type="ECO:0000256" key="1">
    <source>
        <dbReference type="SAM" id="MobiDB-lite"/>
    </source>
</evidence>
<gene>
    <name evidence="2" type="ORF">L207DRAFT_514937</name>
</gene>
<dbReference type="SUPFAM" id="SSF55874">
    <property type="entry name" value="ATPase domain of HSP90 chaperone/DNA topoisomerase II/histidine kinase"/>
    <property type="match status" value="1"/>
</dbReference>
<feature type="compositionally biased region" description="Polar residues" evidence="1">
    <location>
        <begin position="1349"/>
        <end position="1359"/>
    </location>
</feature>
<sequence>MAPSVSSTSIKQEADDHLRQIRKRKGIDCSDGEHDDNVRDLNRALDILSDQLYEKQTHFLLELIQNADDNTFDDGVIPTLSFHLVGSENAWQMRIDCNELGFKKENIEALCSIGDSTKKIKDRTKGYIGEKGIGFKSVFKVANVVHISSKGYSFRFDRRGMLGMITPILETFPPANLIGALKRRTQGNQTQLLLELLGEAEFQGIIEELHMLKPQMLIFLRKIQKLIIHTPEQDVQFKIQTVAEDEDLDGKETATLTSTSLRDDKTTKHKYLIVRRLVYSLAKDDRRKNVEETEVVLAFPLKQGRPRVRAQETYAYLPINDYGFNYLIQADFILLANRESVDLTAKWNDKVLKGVYRAFVLDAVPRFNQIRDCDLEGQSLRYTWPLFLKDREGTVEFWSRLKEWIFDRLEREDILESRQNGKLVKPKTLFYIPEKFRLKNEPLVEDGSSELHHLSFLYDSEIEDTLPILKKMGVTKMQFLRFYQELREVTKKLGDSFLKSQSKLWHSKVAHLFFRNSDKLPPRDIDVPLIPLRDGRWVKPSKRNLFFEGETTEAVVPGGLDICLVDHEASQDKNRMAFFQWVGVRNCDQAEVCRMIMELYDRSEERSLTNSVQDLIYLFQTPRTVYTESIKEFKLFGAGKFDDHFMYAERLYIEHPDKKSIISKYAKDSTSPMPILNSVYVEAVQKLGKKTEFFDWACSQLKMRHLPRLLDEQWLPSPEFDFLKANAVEDLLLLLRDNWDYYSKDINSQRRNASKLKQAISEMRVKCINGVLRPLKQTVLPLESLKLAGPNLVFVDLPELPNDIRWLKLSTFGVLTNLSTEFYLSELKALAAQRVTENTSKLAVETIYAELGSCKVALPVREAFADHRLVYLQKLKRWVYLSECVWDAPQQLNSVYKLSSEYPLCSSLFRTCLLLGNATLDHVIKQLQSVTTSTSFHALQELLLLLNKYLKPEGPPGCLSELKGKKIIPVTKPGGEDRMDYDTQVFYLADRQSLWDRFNGKIPLIAFNVNTVRKLRPLINAMELSEWLLSAVVEQNLERVGRKIEDKEKTNDLRERARYFVQLVTEETAETKSRLLNNLANLNVWGVQTISLTLKVNDVKVTEDTSQIIFDDANISKLEIYLSIKDSRQAKVDFELSKEFIRYCGITDPRFKNLVLPILQYPREDIVKLLEEYELDGPGDHDKQSTEFAESVSEESNDRSSPIPRVDATTIPLPRTPSSDTSILAQESRSQVSRPSSILRDRIPALDQSIASVRAAAALPSTIPTLITTPSRVRTISRPSLDGIYSGINDAQNSRAENESLATGNVMGETKDSESSTSDSGAETPHGAFDFKNFHSDFAEVFGIDTQPREPSTSSTQHHSVPRYSRSPRYSRGLRSARAEPDPESTMQGLQRKKIGLLGETFVNEWLSRHLERDWDPIRHWTSRYRNELYPESPFTDSEKEFADFTYLDTNQDLTKLLVKFGFLRDVQGWSSSPPTYHLEVKSTSESYNEPFYMSNNQVDKARDYTISSDSNPVPKDIYIVIRVFGLDRDTKPGFTAYVDPWAMYLARELDFLAQDNYSVTPHPGNTAIIVEED</sequence>
<organism evidence="2 3">
    <name type="scientific">Hyaloscypha variabilis (strain UAMH 11265 / GT02V1 / F)</name>
    <name type="common">Meliniomyces variabilis</name>
    <dbReference type="NCBI Taxonomy" id="1149755"/>
    <lineage>
        <taxon>Eukaryota</taxon>
        <taxon>Fungi</taxon>
        <taxon>Dikarya</taxon>
        <taxon>Ascomycota</taxon>
        <taxon>Pezizomycotina</taxon>
        <taxon>Leotiomycetes</taxon>
        <taxon>Helotiales</taxon>
        <taxon>Hyaloscyphaceae</taxon>
        <taxon>Hyaloscypha</taxon>
        <taxon>Hyaloscypha variabilis</taxon>
    </lineage>
</organism>
<evidence type="ECO:0000313" key="2">
    <source>
        <dbReference type="EMBL" id="PMD37766.1"/>
    </source>
</evidence>
<dbReference type="PANTHER" id="PTHR32387">
    <property type="entry name" value="WU:FJ29H11"/>
    <property type="match status" value="1"/>
</dbReference>
<feature type="region of interest" description="Disordered" evidence="1">
    <location>
        <begin position="1346"/>
        <end position="1390"/>
    </location>
</feature>
<dbReference type="OrthoDB" id="1262810at2759"/>
<dbReference type="EMBL" id="KZ613949">
    <property type="protein sequence ID" value="PMD37766.1"/>
    <property type="molecule type" value="Genomic_DNA"/>
</dbReference>
<feature type="compositionally biased region" description="Polar residues" evidence="1">
    <location>
        <begin position="1289"/>
        <end position="1303"/>
    </location>
</feature>
<protein>
    <recommendedName>
        <fullName evidence="4">Protein NO VEIN C-terminal domain-containing protein</fullName>
    </recommendedName>
</protein>
<dbReference type="PANTHER" id="PTHR32387:SF0">
    <property type="entry name" value="PROTEIN NO VEIN"/>
    <property type="match status" value="1"/>
</dbReference>